<comment type="caution">
    <text evidence="3">The sequence shown here is derived from an EMBL/GenBank/DDBJ whole genome shotgun (WGS) entry which is preliminary data.</text>
</comment>
<name>A0A6I4UNJ4_9SPHN</name>
<feature type="chain" id="PRO_5026110766" evidence="1">
    <location>
        <begin position="28"/>
        <end position="162"/>
    </location>
</feature>
<accession>A0A6I4UNJ4</accession>
<evidence type="ECO:0000313" key="5">
    <source>
        <dbReference type="Proteomes" id="UP000548685"/>
    </source>
</evidence>
<evidence type="ECO:0000256" key="1">
    <source>
        <dbReference type="SAM" id="SignalP"/>
    </source>
</evidence>
<evidence type="ECO:0000313" key="4">
    <source>
        <dbReference type="Proteomes" id="UP000430021"/>
    </source>
</evidence>
<dbReference type="Proteomes" id="UP000548685">
    <property type="component" value="Unassembled WGS sequence"/>
</dbReference>
<organism evidence="3 4">
    <name type="scientific">Erythrobacter ramosus</name>
    <dbReference type="NCBI Taxonomy" id="35811"/>
    <lineage>
        <taxon>Bacteria</taxon>
        <taxon>Pseudomonadati</taxon>
        <taxon>Pseudomonadota</taxon>
        <taxon>Alphaproteobacteria</taxon>
        <taxon>Sphingomonadales</taxon>
        <taxon>Erythrobacteraceae</taxon>
        <taxon>Erythrobacter/Porphyrobacter group</taxon>
        <taxon>Erythrobacter</taxon>
    </lineage>
</organism>
<dbReference type="EMBL" id="WTYB01000002">
    <property type="protein sequence ID" value="MXP39089.1"/>
    <property type="molecule type" value="Genomic_DNA"/>
</dbReference>
<feature type="signal peptide" evidence="1">
    <location>
        <begin position="1"/>
        <end position="27"/>
    </location>
</feature>
<proteinExistence type="predicted"/>
<protein>
    <submittedName>
        <fullName evidence="3">Uncharacterized protein</fullName>
    </submittedName>
</protein>
<evidence type="ECO:0000313" key="2">
    <source>
        <dbReference type="EMBL" id="MBB3775819.1"/>
    </source>
</evidence>
<dbReference type="OrthoDB" id="7391647at2"/>
<dbReference type="AlphaFoldDB" id="A0A6I4UNJ4"/>
<keyword evidence="1" id="KW-0732">Signal</keyword>
<evidence type="ECO:0000313" key="3">
    <source>
        <dbReference type="EMBL" id="MXP39089.1"/>
    </source>
</evidence>
<keyword evidence="5" id="KW-1185">Reference proteome</keyword>
<dbReference type="Proteomes" id="UP000430021">
    <property type="component" value="Unassembled WGS sequence"/>
</dbReference>
<reference evidence="3 4" key="1">
    <citation type="submission" date="2019-12" db="EMBL/GenBank/DDBJ databases">
        <title>Genomic-based taxomic classification of the family Erythrobacteraceae.</title>
        <authorList>
            <person name="Xu L."/>
        </authorList>
    </citation>
    <scope>NUCLEOTIDE SEQUENCE [LARGE SCALE GENOMIC DNA]</scope>
    <source>
        <strain evidence="3 4">JCM 10282</strain>
    </source>
</reference>
<dbReference type="RefSeq" id="WP_160761164.1">
    <property type="nucleotide sequence ID" value="NZ_BAAADZ010000010.1"/>
</dbReference>
<gene>
    <name evidence="2" type="ORF">FHS52_001788</name>
    <name evidence="3" type="ORF">GRI59_10770</name>
</gene>
<sequence>MTTRYRLSLSALALTGLALVSAVPAAAQDRSVATRLDKEGLKYEVDKDGDYKLLFDYSDEGRTQIVFVSGATQTVSGLTIREIFAPAARVEEDKVTGSKALVLLEDSSTNKVGSWEIRGNVLYFVIKVPESLTSTELGALAKIAAESADNKEIELTGGGDEL</sequence>
<dbReference type="EMBL" id="JACICE010000002">
    <property type="protein sequence ID" value="MBB3775819.1"/>
    <property type="molecule type" value="Genomic_DNA"/>
</dbReference>
<reference evidence="2 5" key="2">
    <citation type="submission" date="2020-08" db="EMBL/GenBank/DDBJ databases">
        <title>Genomic Encyclopedia of Type Strains, Phase IV (KMG-IV): sequencing the most valuable type-strain genomes for metagenomic binning, comparative biology and taxonomic classification.</title>
        <authorList>
            <person name="Goeker M."/>
        </authorList>
    </citation>
    <scope>NUCLEOTIDE SEQUENCE [LARGE SCALE GENOMIC DNA]</scope>
    <source>
        <strain evidence="2 5">DSM 8510</strain>
    </source>
</reference>